<dbReference type="Pfam" id="PF09822">
    <property type="entry name" value="ABC_transp_aux"/>
    <property type="match status" value="1"/>
</dbReference>
<name>A0A847SQ01_9BACT</name>
<keyword evidence="1" id="KW-1133">Transmembrane helix</keyword>
<keyword evidence="1" id="KW-0472">Membrane</keyword>
<feature type="transmembrane region" description="Helical" evidence="1">
    <location>
        <begin position="152"/>
        <end position="172"/>
    </location>
</feature>
<feature type="transmembrane region" description="Helical" evidence="1">
    <location>
        <begin position="184"/>
        <end position="204"/>
    </location>
</feature>
<evidence type="ECO:0000313" key="4">
    <source>
        <dbReference type="Proteomes" id="UP000552864"/>
    </source>
</evidence>
<dbReference type="InterPro" id="IPR019196">
    <property type="entry name" value="ABC_transp_unknown"/>
</dbReference>
<dbReference type="PANTHER" id="PTHR43471">
    <property type="entry name" value="ABC TRANSPORTER PERMEASE"/>
    <property type="match status" value="1"/>
</dbReference>
<feature type="transmembrane region" description="Helical" evidence="1">
    <location>
        <begin position="20"/>
        <end position="41"/>
    </location>
</feature>
<keyword evidence="1" id="KW-0812">Transmembrane</keyword>
<organism evidence="3 4">
    <name type="scientific">Chitinophaga eiseniae</name>
    <dbReference type="NCBI Taxonomy" id="634771"/>
    <lineage>
        <taxon>Bacteria</taxon>
        <taxon>Pseudomonadati</taxon>
        <taxon>Bacteroidota</taxon>
        <taxon>Chitinophagia</taxon>
        <taxon>Chitinophagales</taxon>
        <taxon>Chitinophagaceae</taxon>
        <taxon>Chitinophaga</taxon>
    </lineage>
</organism>
<feature type="transmembrane region" description="Helical" evidence="1">
    <location>
        <begin position="236"/>
        <end position="255"/>
    </location>
</feature>
<dbReference type="RefSeq" id="WP_168742381.1">
    <property type="nucleotide sequence ID" value="NZ_JABAHZ010000009.1"/>
</dbReference>
<reference evidence="3 4" key="1">
    <citation type="submission" date="2020-04" db="EMBL/GenBank/DDBJ databases">
        <authorList>
            <person name="Yin C."/>
        </authorList>
    </citation>
    <scope>NUCLEOTIDE SEQUENCE [LARGE SCALE GENOMIC DNA]</scope>
    <source>
        <strain evidence="3 4">Ak56</strain>
    </source>
</reference>
<feature type="transmembrane region" description="Helical" evidence="1">
    <location>
        <begin position="267"/>
        <end position="285"/>
    </location>
</feature>
<feature type="transmembrane region" description="Helical" evidence="1">
    <location>
        <begin position="122"/>
        <end position="146"/>
    </location>
</feature>
<evidence type="ECO:0000259" key="2">
    <source>
        <dbReference type="Pfam" id="PF09822"/>
    </source>
</evidence>
<keyword evidence="4" id="KW-1185">Reference proteome</keyword>
<evidence type="ECO:0000256" key="1">
    <source>
        <dbReference type="SAM" id="Phobius"/>
    </source>
</evidence>
<sequence>MKMIFKIARTELRNLFYSPVAWFLTIAFMVQCGIYYTYALYPVAKWQEVLQQNTPKFKDFGLAMTSGIFLAPDGIFANVLQNLYLFVPLLTMGLISREINNGTIKLLYSSPLKVREIVLGKYLAIMIYNLLLVGIVGIFMVTGIINIRHADYGVLLSATLGFYLLVCAYTAIGLFMSSLTTYQIVSAIGSFILIFVLSRIGGLWQKYDFIRDLTYFLSLSGRTTKMLKGLITTKDLVYFLVIVYMFVGFTLVKLKAGRESKPWYVKAGRYALIAITTLVVGYFTSRPGYIGYWDTTATKSNTLHANTQQIIRDMKGEPLEVTLYCNLFGGGVGRGLPENRNDFLWTLWEPYLRFKPDVKFNYVYYYDVADNDSSLYKTWVGKSAKEIAEKMCEGYEIKPSLFIPGQEVRKTIDLQPENYRLVMQLKYKGKTTFLRTFDDATFWPEEQQVAAAFKRLLQPVMPKSLFLTGNLERDIYKKGEREYNYHSLSKENRYSLLNLGFDSDTISADTHDIPEDIATLVLADPKTALSTTTMDRIQHYLHKGGNMLILGEPGKQQMLNPLLQGMGVHMLDGTLIELSKDEMPHMVKPFFTPKAAELSQEPFMLMLKETFETGEGSMPTLMPGVTGFTWTNDSGYTVAPLLNTSPGNVWLKAGALVTDSVPPVYSPAEGDSRAAYYTTAVALTRKMNNKEQRIIVSADADFMSNMRQGGTFLSRSYYSWLDYGNFPIYTPKPKAIDTLLNISATGAGMLKIIYVWVLPGLVLLMGTILLIRRKRK</sequence>
<evidence type="ECO:0000313" key="3">
    <source>
        <dbReference type="EMBL" id="NLR82374.1"/>
    </source>
</evidence>
<comment type="caution">
    <text evidence="3">The sequence shown here is derived from an EMBL/GenBank/DDBJ whole genome shotgun (WGS) entry which is preliminary data.</text>
</comment>
<dbReference type="Proteomes" id="UP000552864">
    <property type="component" value="Unassembled WGS sequence"/>
</dbReference>
<feature type="transmembrane region" description="Helical" evidence="1">
    <location>
        <begin position="61"/>
        <end position="87"/>
    </location>
</feature>
<dbReference type="AlphaFoldDB" id="A0A847SQ01"/>
<feature type="domain" description="ABC-type uncharacterised transport system" evidence="2">
    <location>
        <begin position="494"/>
        <end position="707"/>
    </location>
</feature>
<gene>
    <name evidence="3" type="ORF">HGH91_27405</name>
</gene>
<protein>
    <submittedName>
        <fullName evidence="3">ABC transporter permease subunit</fullName>
    </submittedName>
</protein>
<proteinExistence type="predicted"/>
<dbReference type="Pfam" id="PF12679">
    <property type="entry name" value="ABC2_membrane_2"/>
    <property type="match status" value="1"/>
</dbReference>
<accession>A0A847SQ01</accession>
<dbReference type="GO" id="GO:0140359">
    <property type="term" value="F:ABC-type transporter activity"/>
    <property type="evidence" value="ECO:0007669"/>
    <property type="project" value="InterPro"/>
</dbReference>
<feature type="transmembrane region" description="Helical" evidence="1">
    <location>
        <begin position="753"/>
        <end position="771"/>
    </location>
</feature>
<dbReference type="GO" id="GO:0005886">
    <property type="term" value="C:plasma membrane"/>
    <property type="evidence" value="ECO:0007669"/>
    <property type="project" value="UniProtKB-SubCell"/>
</dbReference>
<dbReference type="EMBL" id="JABAHZ010000009">
    <property type="protein sequence ID" value="NLR82374.1"/>
    <property type="molecule type" value="Genomic_DNA"/>
</dbReference>